<dbReference type="AlphaFoldDB" id="T0YSC0"/>
<proteinExistence type="predicted"/>
<protein>
    <submittedName>
        <fullName evidence="2">Pyruvate flavodoxin/ferredoxin oxidoreductase domain protein</fullName>
    </submittedName>
</protein>
<dbReference type="Gene3D" id="3.40.50.920">
    <property type="match status" value="1"/>
</dbReference>
<sequence length="189" mass="21249">MWSLEELSQRPEYKTYEFTESGRSRYMPPGTPGIWGEVTGNEHDEWGHVSVNPVNRRKMMAKRMGKMIAARSELPPARIYGSDSARIGLIGFGSTGGPVREAQQLLAAQGVPSRYLQLRTLWPLPVHELGPFLDSVEVAYVVEHNYTGQVAGLIREVIPQYHSKLRPLVKYDGFTFRAPEIARPIQEAA</sequence>
<accession>T0YSC0</accession>
<evidence type="ECO:0000259" key="1">
    <source>
        <dbReference type="Pfam" id="PF17147"/>
    </source>
</evidence>
<reference evidence="2" key="2">
    <citation type="journal article" date="2014" name="ISME J.">
        <title>Microbial stratification in low pH oxic and suboxic macroscopic growths along an acid mine drainage.</title>
        <authorList>
            <person name="Mendez-Garcia C."/>
            <person name="Mesa V."/>
            <person name="Sprenger R.R."/>
            <person name="Richter M."/>
            <person name="Diez M.S."/>
            <person name="Solano J."/>
            <person name="Bargiela R."/>
            <person name="Golyshina O.V."/>
            <person name="Manteca A."/>
            <person name="Ramos J.L."/>
            <person name="Gallego J.R."/>
            <person name="Llorente I."/>
            <person name="Martins Dos Santos V.A."/>
            <person name="Jensen O.N."/>
            <person name="Pelaez A.I."/>
            <person name="Sanchez J."/>
            <person name="Ferrer M."/>
        </authorList>
    </citation>
    <scope>NUCLEOTIDE SEQUENCE</scope>
</reference>
<organism evidence="2">
    <name type="scientific">mine drainage metagenome</name>
    <dbReference type="NCBI Taxonomy" id="410659"/>
    <lineage>
        <taxon>unclassified sequences</taxon>
        <taxon>metagenomes</taxon>
        <taxon>ecological metagenomes</taxon>
    </lineage>
</organism>
<dbReference type="EMBL" id="AUZY01010499">
    <property type="protein sequence ID" value="EQD38451.1"/>
    <property type="molecule type" value="Genomic_DNA"/>
</dbReference>
<keyword evidence="2" id="KW-0670">Pyruvate</keyword>
<dbReference type="PANTHER" id="PTHR32154">
    <property type="entry name" value="PYRUVATE-FLAVODOXIN OXIDOREDUCTASE-RELATED"/>
    <property type="match status" value="1"/>
</dbReference>
<dbReference type="Pfam" id="PF17147">
    <property type="entry name" value="PFOR_II"/>
    <property type="match status" value="1"/>
</dbReference>
<reference evidence="2" key="1">
    <citation type="submission" date="2013-08" db="EMBL/GenBank/DDBJ databases">
        <authorList>
            <person name="Mendez C."/>
            <person name="Richter M."/>
            <person name="Ferrer M."/>
            <person name="Sanchez J."/>
        </authorList>
    </citation>
    <scope>NUCLEOTIDE SEQUENCE</scope>
</reference>
<dbReference type="InterPro" id="IPR009014">
    <property type="entry name" value="Transketo_C/PFOR_II"/>
</dbReference>
<dbReference type="SUPFAM" id="SSF52922">
    <property type="entry name" value="TK C-terminal domain-like"/>
    <property type="match status" value="1"/>
</dbReference>
<dbReference type="PANTHER" id="PTHR32154:SF29">
    <property type="entry name" value="BLR6743 PROTEIN"/>
    <property type="match status" value="1"/>
</dbReference>
<feature type="domain" description="Pyruvate:ferredoxin oxidoreductase core" evidence="1">
    <location>
        <begin position="85"/>
        <end position="164"/>
    </location>
</feature>
<gene>
    <name evidence="2" type="ORF">B1B_15790</name>
</gene>
<comment type="caution">
    <text evidence="2">The sequence shown here is derived from an EMBL/GenBank/DDBJ whole genome shotgun (WGS) entry which is preliminary data.</text>
</comment>
<evidence type="ECO:0000313" key="2">
    <source>
        <dbReference type="EMBL" id="EQD38451.1"/>
    </source>
</evidence>
<dbReference type="GO" id="GO:0006979">
    <property type="term" value="P:response to oxidative stress"/>
    <property type="evidence" value="ECO:0007669"/>
    <property type="project" value="TreeGrafter"/>
</dbReference>
<dbReference type="InterPro" id="IPR033412">
    <property type="entry name" value="PFOR_II"/>
</dbReference>
<dbReference type="InterPro" id="IPR050722">
    <property type="entry name" value="Pyruvate:ferred/Flavod_OxRd"/>
</dbReference>
<name>T0YSC0_9ZZZZ</name>